<name>A0A4Y2FB39_ARAVE</name>
<accession>A0A4Y2FB39</accession>
<keyword evidence="2" id="KW-1185">Reference proteome</keyword>
<protein>
    <submittedName>
        <fullName evidence="1">Uncharacterized protein</fullName>
    </submittedName>
</protein>
<dbReference type="AlphaFoldDB" id="A0A4Y2FB39"/>
<sequence length="134" mass="14905">MAHLLSTFPSNQRGIGTEPEVCVYYELLSMYFNPLTAYPAISSGRKGLRVPPNPIKTGNKSGLFSMESRSHSDTGHMEKKLEEIKEYGEEAVWDDFVKVTSDIFGKPLPSTELKRCDLACLALIMMGSAVKICR</sequence>
<dbReference type="EMBL" id="BGPR01000841">
    <property type="protein sequence ID" value="GBM37455.1"/>
    <property type="molecule type" value="Genomic_DNA"/>
</dbReference>
<comment type="caution">
    <text evidence="1">The sequence shown here is derived from an EMBL/GenBank/DDBJ whole genome shotgun (WGS) entry which is preliminary data.</text>
</comment>
<organism evidence="1 2">
    <name type="scientific">Araneus ventricosus</name>
    <name type="common">Orbweaver spider</name>
    <name type="synonym">Epeira ventricosa</name>
    <dbReference type="NCBI Taxonomy" id="182803"/>
    <lineage>
        <taxon>Eukaryota</taxon>
        <taxon>Metazoa</taxon>
        <taxon>Ecdysozoa</taxon>
        <taxon>Arthropoda</taxon>
        <taxon>Chelicerata</taxon>
        <taxon>Arachnida</taxon>
        <taxon>Araneae</taxon>
        <taxon>Araneomorphae</taxon>
        <taxon>Entelegynae</taxon>
        <taxon>Araneoidea</taxon>
        <taxon>Araneidae</taxon>
        <taxon>Araneus</taxon>
    </lineage>
</organism>
<evidence type="ECO:0000313" key="1">
    <source>
        <dbReference type="EMBL" id="GBM37455.1"/>
    </source>
</evidence>
<evidence type="ECO:0000313" key="2">
    <source>
        <dbReference type="Proteomes" id="UP000499080"/>
    </source>
</evidence>
<proteinExistence type="predicted"/>
<gene>
    <name evidence="1" type="ORF">AVEN_263133_1</name>
</gene>
<reference evidence="1 2" key="1">
    <citation type="journal article" date="2019" name="Sci. Rep.">
        <title>Orb-weaving spider Araneus ventricosus genome elucidates the spidroin gene catalogue.</title>
        <authorList>
            <person name="Kono N."/>
            <person name="Nakamura H."/>
            <person name="Ohtoshi R."/>
            <person name="Moran D.A.P."/>
            <person name="Shinohara A."/>
            <person name="Yoshida Y."/>
            <person name="Fujiwara M."/>
            <person name="Mori M."/>
            <person name="Tomita M."/>
            <person name="Arakawa K."/>
        </authorList>
    </citation>
    <scope>NUCLEOTIDE SEQUENCE [LARGE SCALE GENOMIC DNA]</scope>
</reference>
<dbReference type="Proteomes" id="UP000499080">
    <property type="component" value="Unassembled WGS sequence"/>
</dbReference>